<dbReference type="RefSeq" id="WP_334483258.1">
    <property type="nucleotide sequence ID" value="NZ_JAZHRV010000001.1"/>
</dbReference>
<feature type="transmembrane region" description="Helical" evidence="1">
    <location>
        <begin position="275"/>
        <end position="293"/>
    </location>
</feature>
<evidence type="ECO:0000313" key="3">
    <source>
        <dbReference type="EMBL" id="MEH2557275.1"/>
    </source>
</evidence>
<keyword evidence="1" id="KW-0812">Transmembrane</keyword>
<protein>
    <recommendedName>
        <fullName evidence="5">Glycosyltransferase RgtA/B/C/D-like domain-containing protein</fullName>
    </recommendedName>
</protein>
<accession>A0ABU8BFF4</accession>
<evidence type="ECO:0008006" key="5">
    <source>
        <dbReference type="Google" id="ProtNLM"/>
    </source>
</evidence>
<evidence type="ECO:0000256" key="1">
    <source>
        <dbReference type="SAM" id="Phobius"/>
    </source>
</evidence>
<feature type="chain" id="PRO_5045962750" description="Glycosyltransferase RgtA/B/C/D-like domain-containing protein" evidence="2">
    <location>
        <begin position="26"/>
        <end position="489"/>
    </location>
</feature>
<reference evidence="3 4" key="1">
    <citation type="submission" date="2024-02" db="EMBL/GenBank/DDBJ databases">
        <title>Adaptive strategies in a cosmopolitan and abundant soil bacterium.</title>
        <authorList>
            <person name="Carini P."/>
        </authorList>
    </citation>
    <scope>NUCLEOTIDE SEQUENCE [LARGE SCALE GENOMIC DNA]</scope>
    <source>
        <strain evidence="3 4">AZCC 1608</strain>
    </source>
</reference>
<keyword evidence="2" id="KW-0732">Signal</keyword>
<feature type="transmembrane region" description="Helical" evidence="1">
    <location>
        <begin position="79"/>
        <end position="97"/>
    </location>
</feature>
<keyword evidence="1" id="KW-1133">Transmembrane helix</keyword>
<dbReference type="Proteomes" id="UP001364224">
    <property type="component" value="Unassembled WGS sequence"/>
</dbReference>
<feature type="signal peptide" evidence="2">
    <location>
        <begin position="1"/>
        <end position="25"/>
    </location>
</feature>
<keyword evidence="4" id="KW-1185">Reference proteome</keyword>
<comment type="caution">
    <text evidence="3">The sequence shown here is derived from an EMBL/GenBank/DDBJ whole genome shotgun (WGS) entry which is preliminary data.</text>
</comment>
<feature type="transmembrane region" description="Helical" evidence="1">
    <location>
        <begin position="109"/>
        <end position="129"/>
    </location>
</feature>
<feature type="transmembrane region" description="Helical" evidence="1">
    <location>
        <begin position="330"/>
        <end position="350"/>
    </location>
</feature>
<gene>
    <name evidence="3" type="ORF">V1286_004804</name>
</gene>
<sequence>MLAKRTHLIASIFFLVSVVALTALADRNGYEGDDLNSILPMLHLDQAKRGELLIYRYGWQPLAYEVGAAVFWITRTPSAIFLLAPIAGAISLTLLLLTAWDDKRSWSRLGMALIALLAIPELWFSGLYFNSTVLGLPFACASMLLLRGSAGPASFLSGLLLGIATLMRLDFGLAVGVFSLLAWKQSRSLREVLLFNCAVFVTIGASYFAGLFNPYEILDIYAASVREMADKAQSLGWDLRTKLGVLSVMFSPLGWVILIIGGPIAALRCFRERKIASLVWVVAIAPVCLPLPNLLSVKYAVPLLMFFPVILVECLSSAEHAVSAQLRKWPLFISGAATAGLLFFSASFYGRAPYLTLETRASRQVGTHDGTRSYGGYFWQMFAVERGAELTPHQEFAQRVLSELREVNGPDIVVAGNENFFNPGGAGWRDLQLSMEADGIHGSVVAPHTIQFELNGRRLTLIRDVPAKIDALLDRGRGLKVYDLRDSSG</sequence>
<feature type="transmembrane region" description="Helical" evidence="1">
    <location>
        <begin position="193"/>
        <end position="212"/>
    </location>
</feature>
<feature type="transmembrane region" description="Helical" evidence="1">
    <location>
        <begin position="243"/>
        <end position="266"/>
    </location>
</feature>
<evidence type="ECO:0000313" key="4">
    <source>
        <dbReference type="Proteomes" id="UP001364224"/>
    </source>
</evidence>
<evidence type="ECO:0000256" key="2">
    <source>
        <dbReference type="SAM" id="SignalP"/>
    </source>
</evidence>
<proteinExistence type="predicted"/>
<keyword evidence="1" id="KW-0472">Membrane</keyword>
<name>A0ABU8BFF4_9BRAD</name>
<feature type="transmembrane region" description="Helical" evidence="1">
    <location>
        <begin position="155"/>
        <end position="181"/>
    </location>
</feature>
<organism evidence="3 4">
    <name type="scientific">Bradyrhizobium algeriense</name>
    <dbReference type="NCBI Taxonomy" id="634784"/>
    <lineage>
        <taxon>Bacteria</taxon>
        <taxon>Pseudomonadati</taxon>
        <taxon>Pseudomonadota</taxon>
        <taxon>Alphaproteobacteria</taxon>
        <taxon>Hyphomicrobiales</taxon>
        <taxon>Nitrobacteraceae</taxon>
        <taxon>Bradyrhizobium</taxon>
    </lineage>
</organism>
<dbReference type="EMBL" id="JAZHRV010000001">
    <property type="protein sequence ID" value="MEH2557275.1"/>
    <property type="molecule type" value="Genomic_DNA"/>
</dbReference>